<evidence type="ECO:0000313" key="2">
    <source>
        <dbReference type="Proteomes" id="UP000826656"/>
    </source>
</evidence>
<comment type="caution">
    <text evidence="1">The sequence shown here is derived from an EMBL/GenBank/DDBJ whole genome shotgun (WGS) entry which is preliminary data.</text>
</comment>
<gene>
    <name evidence="1" type="ORF">KY290_027586</name>
</gene>
<reference evidence="1 2" key="1">
    <citation type="journal article" date="2021" name="bioRxiv">
        <title>Chromosome-scale and haplotype-resolved genome assembly of a tetraploid potato cultivar.</title>
        <authorList>
            <person name="Sun H."/>
            <person name="Jiao W.-B."/>
            <person name="Krause K."/>
            <person name="Campoy J.A."/>
            <person name="Goel M."/>
            <person name="Folz-Donahue K."/>
            <person name="Kukat C."/>
            <person name="Huettel B."/>
            <person name="Schneeberger K."/>
        </authorList>
    </citation>
    <scope>NUCLEOTIDE SEQUENCE [LARGE SCALE GENOMIC DNA]</scope>
    <source>
        <strain evidence="1">SolTubOtavaFocal</strain>
        <tissue evidence="1">Leaves</tissue>
    </source>
</reference>
<dbReference type="Proteomes" id="UP000826656">
    <property type="component" value="Unassembled WGS sequence"/>
</dbReference>
<proteinExistence type="predicted"/>
<protein>
    <submittedName>
        <fullName evidence="1">Uncharacterized protein</fullName>
    </submittedName>
</protein>
<evidence type="ECO:0000313" key="1">
    <source>
        <dbReference type="EMBL" id="KAH0748354.1"/>
    </source>
</evidence>
<organism evidence="1 2">
    <name type="scientific">Solanum tuberosum</name>
    <name type="common">Potato</name>
    <dbReference type="NCBI Taxonomy" id="4113"/>
    <lineage>
        <taxon>Eukaryota</taxon>
        <taxon>Viridiplantae</taxon>
        <taxon>Streptophyta</taxon>
        <taxon>Embryophyta</taxon>
        <taxon>Tracheophyta</taxon>
        <taxon>Spermatophyta</taxon>
        <taxon>Magnoliopsida</taxon>
        <taxon>eudicotyledons</taxon>
        <taxon>Gunneridae</taxon>
        <taxon>Pentapetalae</taxon>
        <taxon>asterids</taxon>
        <taxon>lamiids</taxon>
        <taxon>Solanales</taxon>
        <taxon>Solanaceae</taxon>
        <taxon>Solanoideae</taxon>
        <taxon>Solaneae</taxon>
        <taxon>Solanum</taxon>
    </lineage>
</organism>
<sequence>MERKEKRTCHTDDQGITWHRQNDIRGLLDDGMGVIAKVVRDSYIAGTANFYNFVHHRSQPWHRQSNN</sequence>
<keyword evidence="2" id="KW-1185">Reference proteome</keyword>
<accession>A0ABQ7UG03</accession>
<dbReference type="EMBL" id="JAIVGD010000019">
    <property type="protein sequence ID" value="KAH0748354.1"/>
    <property type="molecule type" value="Genomic_DNA"/>
</dbReference>
<name>A0ABQ7UG03_SOLTU</name>